<organism evidence="2 3">
    <name type="scientific">Pseudomonas oryzihabitans</name>
    <dbReference type="NCBI Taxonomy" id="47885"/>
    <lineage>
        <taxon>Bacteria</taxon>
        <taxon>Pseudomonadati</taxon>
        <taxon>Pseudomonadota</taxon>
        <taxon>Gammaproteobacteria</taxon>
        <taxon>Pseudomonadales</taxon>
        <taxon>Pseudomonadaceae</taxon>
        <taxon>Pseudomonas</taxon>
    </lineage>
</organism>
<feature type="region of interest" description="Disordered" evidence="1">
    <location>
        <begin position="1"/>
        <end position="22"/>
    </location>
</feature>
<accession>A0AAJ2BJV4</accession>
<proteinExistence type="predicted"/>
<sequence>MLRIRRRGKDESLGNDERPTGLPQGRFWLSAGRVLAGAMLAMLAQDALAEPAAYWRWRSTSNGQEFCTQTPPGPGWTQVAGPFRDLQCREPGSVPLRRWAEPPQRRF</sequence>
<dbReference type="Proteomes" id="UP001268036">
    <property type="component" value="Unassembled WGS sequence"/>
</dbReference>
<comment type="caution">
    <text evidence="2">The sequence shown here is derived from an EMBL/GenBank/DDBJ whole genome shotgun (WGS) entry which is preliminary data.</text>
</comment>
<name>A0AAJ2BJV4_9PSED</name>
<dbReference type="AlphaFoldDB" id="A0AAJ2BJV4"/>
<dbReference type="RefSeq" id="WP_309760370.1">
    <property type="nucleotide sequence ID" value="NZ_JAVJAF010000001.1"/>
</dbReference>
<reference evidence="2" key="1">
    <citation type="submission" date="2023-08" db="EMBL/GenBank/DDBJ databases">
        <title>Functional and genomic diversity of the sorghum phyllosphere microbiome.</title>
        <authorList>
            <person name="Shade A."/>
        </authorList>
    </citation>
    <scope>NUCLEOTIDE SEQUENCE</scope>
    <source>
        <strain evidence="2">SORGH_AS_0201</strain>
    </source>
</reference>
<evidence type="ECO:0000313" key="3">
    <source>
        <dbReference type="Proteomes" id="UP001268036"/>
    </source>
</evidence>
<dbReference type="EMBL" id="JAVJAF010000001">
    <property type="protein sequence ID" value="MDR6235593.1"/>
    <property type="molecule type" value="Genomic_DNA"/>
</dbReference>
<protein>
    <submittedName>
        <fullName evidence="2">Uncharacterized protein</fullName>
    </submittedName>
</protein>
<gene>
    <name evidence="2" type="ORF">QE440_003334</name>
</gene>
<feature type="compositionally biased region" description="Basic and acidic residues" evidence="1">
    <location>
        <begin position="8"/>
        <end position="19"/>
    </location>
</feature>
<evidence type="ECO:0000313" key="2">
    <source>
        <dbReference type="EMBL" id="MDR6235593.1"/>
    </source>
</evidence>
<evidence type="ECO:0000256" key="1">
    <source>
        <dbReference type="SAM" id="MobiDB-lite"/>
    </source>
</evidence>